<dbReference type="EMBL" id="MFVT01000017">
    <property type="protein sequence ID" value="OGJ03914.1"/>
    <property type="molecule type" value="Genomic_DNA"/>
</dbReference>
<sequence length="151" mass="17557">MSKKGVDKKIILRRRTKIMVFGTFDGLHQGHLDFLKQARNLAGRCFLVVSIARDKNVFKIKGKYPNKNEKQRMVLVKKCKLADKVVLSGIKNHIPHIVKIRPDIIALGYDQKAYIKNLKKDLKNEGILVKIRRLKPFKEEIYKNHLLKTGR</sequence>
<evidence type="ECO:0000313" key="4">
    <source>
        <dbReference type="EMBL" id="OGJ03914.1"/>
    </source>
</evidence>
<evidence type="ECO:0000256" key="1">
    <source>
        <dbReference type="ARBA" id="ARBA00022679"/>
    </source>
</evidence>
<dbReference type="GO" id="GO:0016779">
    <property type="term" value="F:nucleotidyltransferase activity"/>
    <property type="evidence" value="ECO:0007669"/>
    <property type="project" value="UniProtKB-KW"/>
</dbReference>
<evidence type="ECO:0000256" key="2">
    <source>
        <dbReference type="ARBA" id="ARBA00022695"/>
    </source>
</evidence>
<feature type="domain" description="Cytidyltransferase-like" evidence="3">
    <location>
        <begin position="20"/>
        <end position="136"/>
    </location>
</feature>
<proteinExistence type="predicted"/>
<dbReference type="PANTHER" id="PTHR43793:SF1">
    <property type="entry name" value="FAD SYNTHASE"/>
    <property type="match status" value="1"/>
</dbReference>
<organism evidence="4 5">
    <name type="scientific">Candidatus Nomurabacteria bacterium RIFCSPLOWO2_12_FULL_41_10</name>
    <dbReference type="NCBI Taxonomy" id="1801795"/>
    <lineage>
        <taxon>Bacteria</taxon>
        <taxon>Candidatus Nomuraibacteriota</taxon>
    </lineage>
</organism>
<dbReference type="InterPro" id="IPR004821">
    <property type="entry name" value="Cyt_trans-like"/>
</dbReference>
<dbReference type="Pfam" id="PF01467">
    <property type="entry name" value="CTP_transf_like"/>
    <property type="match status" value="1"/>
</dbReference>
<dbReference type="Proteomes" id="UP000176826">
    <property type="component" value="Unassembled WGS sequence"/>
</dbReference>
<dbReference type="SUPFAM" id="SSF52374">
    <property type="entry name" value="Nucleotidylyl transferase"/>
    <property type="match status" value="1"/>
</dbReference>
<name>A0A1F6YC16_9BACT</name>
<evidence type="ECO:0000313" key="5">
    <source>
        <dbReference type="Proteomes" id="UP000176826"/>
    </source>
</evidence>
<dbReference type="InterPro" id="IPR050385">
    <property type="entry name" value="Archaeal_FAD_synthase"/>
</dbReference>
<keyword evidence="2" id="KW-0548">Nucleotidyltransferase</keyword>
<gene>
    <name evidence="4" type="ORF">A3F97_01635</name>
</gene>
<reference evidence="4 5" key="1">
    <citation type="journal article" date="2016" name="Nat. Commun.">
        <title>Thousands of microbial genomes shed light on interconnected biogeochemical processes in an aquifer system.</title>
        <authorList>
            <person name="Anantharaman K."/>
            <person name="Brown C.T."/>
            <person name="Hug L.A."/>
            <person name="Sharon I."/>
            <person name="Castelle C.J."/>
            <person name="Probst A.J."/>
            <person name="Thomas B.C."/>
            <person name="Singh A."/>
            <person name="Wilkins M.J."/>
            <person name="Karaoz U."/>
            <person name="Brodie E.L."/>
            <person name="Williams K.H."/>
            <person name="Hubbard S.S."/>
            <person name="Banfield J.F."/>
        </authorList>
    </citation>
    <scope>NUCLEOTIDE SEQUENCE [LARGE SCALE GENOMIC DNA]</scope>
</reference>
<dbReference type="Gene3D" id="3.40.50.620">
    <property type="entry name" value="HUPs"/>
    <property type="match status" value="1"/>
</dbReference>
<dbReference type="InterPro" id="IPR014729">
    <property type="entry name" value="Rossmann-like_a/b/a_fold"/>
</dbReference>
<accession>A0A1F6YC16</accession>
<keyword evidence="1" id="KW-0808">Transferase</keyword>
<protein>
    <recommendedName>
        <fullName evidence="3">Cytidyltransferase-like domain-containing protein</fullName>
    </recommendedName>
</protein>
<dbReference type="AlphaFoldDB" id="A0A1F6YC16"/>
<dbReference type="PANTHER" id="PTHR43793">
    <property type="entry name" value="FAD SYNTHASE"/>
    <property type="match status" value="1"/>
</dbReference>
<comment type="caution">
    <text evidence="4">The sequence shown here is derived from an EMBL/GenBank/DDBJ whole genome shotgun (WGS) entry which is preliminary data.</text>
</comment>
<dbReference type="NCBIfam" id="TIGR00125">
    <property type="entry name" value="cyt_tran_rel"/>
    <property type="match status" value="1"/>
</dbReference>
<evidence type="ECO:0000259" key="3">
    <source>
        <dbReference type="Pfam" id="PF01467"/>
    </source>
</evidence>